<dbReference type="EMBL" id="CAJNOQ010002843">
    <property type="protein sequence ID" value="CAF0981912.1"/>
    <property type="molecule type" value="Genomic_DNA"/>
</dbReference>
<feature type="transmembrane region" description="Helical" evidence="9">
    <location>
        <begin position="1518"/>
        <end position="1543"/>
    </location>
</feature>
<evidence type="ECO:0000256" key="1">
    <source>
        <dbReference type="ARBA" id="ARBA00004167"/>
    </source>
</evidence>
<dbReference type="CDD" id="cd00112">
    <property type="entry name" value="LDLa"/>
    <property type="match status" value="3"/>
</dbReference>
<feature type="transmembrane region" description="Helical" evidence="9">
    <location>
        <begin position="1738"/>
        <end position="1760"/>
    </location>
</feature>
<feature type="disulfide bond" evidence="8">
    <location>
        <begin position="209"/>
        <end position="227"/>
    </location>
</feature>
<evidence type="ECO:0000256" key="7">
    <source>
        <dbReference type="PROSITE-ProRule" id="PRU00076"/>
    </source>
</evidence>
<proteinExistence type="predicted"/>
<dbReference type="Pfam" id="PF21056">
    <property type="entry name" value="ZSWIM1-3_RNaseH-like"/>
    <property type="match status" value="1"/>
</dbReference>
<evidence type="ECO:0000256" key="5">
    <source>
        <dbReference type="ARBA" id="ARBA00023136"/>
    </source>
</evidence>
<dbReference type="InterPro" id="IPR017452">
    <property type="entry name" value="GPCR_Rhodpsn_7TM"/>
</dbReference>
<dbReference type="SUPFAM" id="SSF57196">
    <property type="entry name" value="EGF/Laminin"/>
    <property type="match status" value="2"/>
</dbReference>
<dbReference type="InterPro" id="IPR036055">
    <property type="entry name" value="LDL_receptor-like_sf"/>
</dbReference>
<evidence type="ECO:0000256" key="4">
    <source>
        <dbReference type="ARBA" id="ARBA00022989"/>
    </source>
</evidence>
<dbReference type="InterPro" id="IPR000742">
    <property type="entry name" value="EGF"/>
</dbReference>
<dbReference type="Proteomes" id="UP000681722">
    <property type="component" value="Unassembled WGS sequence"/>
</dbReference>
<dbReference type="GO" id="GO:0016192">
    <property type="term" value="P:vesicle-mediated transport"/>
    <property type="evidence" value="ECO:0007669"/>
    <property type="project" value="UniProtKB-ARBA"/>
</dbReference>
<feature type="domain" description="G-protein coupled receptors family 1 profile" evidence="11">
    <location>
        <begin position="1498"/>
        <end position="1758"/>
    </location>
</feature>
<feature type="disulfide bond" evidence="7">
    <location>
        <begin position="1185"/>
        <end position="1194"/>
    </location>
</feature>
<dbReference type="PANTHER" id="PTHR24270">
    <property type="entry name" value="LOW-DENSITY LIPOPROTEIN RECEPTOR-RELATED"/>
    <property type="match status" value="1"/>
</dbReference>
<feature type="disulfide bond" evidence="8">
    <location>
        <begin position="179"/>
        <end position="194"/>
    </location>
</feature>
<comment type="caution">
    <text evidence="12">The sequence shown here is derived from an EMBL/GenBank/DDBJ whole genome shotgun (WGS) entry which is preliminary data.</text>
</comment>
<keyword evidence="6 7" id="KW-1015">Disulfide bond</keyword>
<feature type="transmembrane region" description="Helical" evidence="9">
    <location>
        <begin position="1482"/>
        <end position="1506"/>
    </location>
</feature>
<dbReference type="PROSITE" id="PS50026">
    <property type="entry name" value="EGF_3"/>
    <property type="match status" value="2"/>
</dbReference>
<dbReference type="PROSITE" id="PS00022">
    <property type="entry name" value="EGF_1"/>
    <property type="match status" value="3"/>
</dbReference>
<gene>
    <name evidence="12" type="ORF">GPM918_LOCUS12794</name>
    <name evidence="13" type="ORF">SRO942_LOCUS12797</name>
</gene>
<evidence type="ECO:0000259" key="10">
    <source>
        <dbReference type="PROSITE" id="PS50026"/>
    </source>
</evidence>
<dbReference type="OrthoDB" id="9990982at2759"/>
<dbReference type="Pfam" id="PF00057">
    <property type="entry name" value="Ldl_recept_a"/>
    <property type="match status" value="2"/>
</dbReference>
<dbReference type="PROSITE" id="PS01186">
    <property type="entry name" value="EGF_2"/>
    <property type="match status" value="1"/>
</dbReference>
<dbReference type="InterPro" id="IPR048324">
    <property type="entry name" value="ZSWIM1-3_RNaseH-like"/>
</dbReference>
<evidence type="ECO:0000313" key="13">
    <source>
        <dbReference type="EMBL" id="CAF3754495.1"/>
    </source>
</evidence>
<sequence length="1902" mass="221815">MYGVVGVAGQILLYATDNDPSSEYFDCVYHKSADDVTVKYCRRPGNNSENRLLHNDCFNGGISYIYLTLRRQNITVDQLLSWHSSSIRQLDHYATYLEHYSSDDDDKFICNCTDPTTFGKYCEYRLYNETTTFEQTVRKQFQLKSLYYHGYQIHGDILCYTTLSSCEYGLLCLDWRNICDGEQQCMDGKDEESCDLLEFNECEPHEYRCRNGMCIPHEYFLDGEWDCMDNTDEQNVMVKYNCFIESKSFDCDESFCSYKLWSCGDGECIYPRDRLTFQNIHLPHYGHCLSMREYNYICETSLDDSYWTLANGLCWPFKNYNDTTYDNNTTTTCLYLVKCALSGGFELKCPCAGNNCSGLILKHCPWNIQYPIKPLIRPYISLVYNNDHNWVDKHPTRIMFRGTIKCRGSQAAATNDLLFLYTLIVHDRLYDSLFCNFIATQHNNSLLAPHYDLNCWSQTTKTFNNLPYQFTDICNDTQECLSDYRINDGFSDCFYETDEINSLNSTLCTNQEQYRFKCSDDEPKCLTVFTLIDGGMNCKNNYDKYLFGEGLPLSDIQCNQRDDNGCYVLKNYIKQSWISVKNVTSPRTTGDWRLIPFHHYCDTFWNTNTTFDESSDNCREWICPKDEYQCLTGQCIPYHWVCDGTWDCPDASDEQRLFVMKNLSLHNQAIFDLQQLKVMCAEHYNNDNQPFSNHCDLLKEYPCLLLLTDVIKDPFDFSQSRPCIEIEQIGDGIIQCYGGLDERNLVNKCGDIREQIGFDFLCEKSLSCIATHLLCRKRCPDNEDQHLCFYKAYNTEIKCHGANDVLCLNGECIENARCDNYIDCPNGEDEYWCSSNDWLDMLHYRGNKRYVEYRKEKKLDLTYFPLSEVHIVRQQQHRAKIHQIKSQETDVDKYIHDSKIVFYCNRGIAIDQLNATRCFCPPTYYGSKCQYYSDRLTVVTHLQLTSKLNNFGNNVIKIIATLVFDDTEIIDYYEFNVRPLLEVDNKYVKHRFHLLYSRSERLLKHKAQRYFNRSNVIDVHPYAIQFEAFELYVNYSIRLIGVWHYTIYFDYLPSFRLSKVLNFLSVNITDPCTNNTCNNNSICQPFLNKRNYAYICSCKSGYYGNACQYYEPRCSSYCSLQSFCKPNYCSLLSGNLSFMCICPINHFGPSCHLKYDACNQIPCMNNSTCYSTHDLSSTTPYICLCTNKYYGDRCQYEKISIKIHLNIENLTSSSKNEILASVIQYYDTDNITFDFILKYQQVYSLTPSNFEYYHEQIIAPIFGILKLYQKDYQSLYYILYIQQNQTIINVTTDLRNYCPHIDTLLTTDFWITRRLNARHLGADTWAPTLGRRHLGADTWAPTLGRRHLGADTWAHVRHKHSIRVHLLKHALSNAAPYEVPEYLCVGFLETRSPENPDESIFELCKAHNWKEHVGKPIKRCFYNNTIDQCNLCLSNSLCLQDTTTQLCLCSKCYYGHLCQFSTHLLSFTLDSLLSKDPFSVQLVYFCIVIILFIVGLFNNSCSFVTFKRSKPRKFGVGNYLFIVTILNQWSLLLLLFKVVHILLSAQHAFVHQYIIHLISCKLVSYLLSVLTRSSYWLTSLVTIERLCLIIWPTITTFRKPRIAIILNIIILLIVFGMHIHELLYYTIIKQSQQCVTNYLQQSVSIYNRVNVIVHYTIPFIIQTISITFLIILTSKTRARTLASSAKPPTFVQLFKKQFHQQKELYLTPLIIVLSSLPQIIVSFSLACTPVTEISWMRYSLLITYFLSYIPQLLGFILYVLPSTAYKQEFKETTIECLYIQTVQRTVWFENYSNMLQIDSTFEVNIENYQLYVCLVQNANLKGVPVAYCLMISGNNDNLEFFYSAMSKQNGLTETPVVIVDKHLTNVDILQPYFGKARILLCVFHVLKYLKSQIHVLKIPLTD</sequence>
<dbReference type="CDD" id="cd00637">
    <property type="entry name" value="7tm_classA_rhodopsin-like"/>
    <property type="match status" value="1"/>
</dbReference>
<keyword evidence="5 9" id="KW-0472">Membrane</keyword>
<keyword evidence="2 9" id="KW-0812">Transmembrane</keyword>
<organism evidence="12 14">
    <name type="scientific">Didymodactylos carnosus</name>
    <dbReference type="NCBI Taxonomy" id="1234261"/>
    <lineage>
        <taxon>Eukaryota</taxon>
        <taxon>Metazoa</taxon>
        <taxon>Spiralia</taxon>
        <taxon>Gnathifera</taxon>
        <taxon>Rotifera</taxon>
        <taxon>Eurotatoria</taxon>
        <taxon>Bdelloidea</taxon>
        <taxon>Philodinida</taxon>
        <taxon>Philodinidae</taxon>
        <taxon>Didymodactylos</taxon>
    </lineage>
</organism>
<dbReference type="InterPro" id="IPR050685">
    <property type="entry name" value="LDLR"/>
</dbReference>
<evidence type="ECO:0000259" key="11">
    <source>
        <dbReference type="PROSITE" id="PS50262"/>
    </source>
</evidence>
<dbReference type="PANTHER" id="PTHR24270:SF62">
    <property type="entry name" value="LOW-DENSITY LIPOPROTEIN RECEPTOR-RELATED PROTEIN 2"/>
    <property type="match status" value="1"/>
</dbReference>
<feature type="transmembrane region" description="Helical" evidence="9">
    <location>
        <begin position="1575"/>
        <end position="1594"/>
    </location>
</feature>
<dbReference type="Gene3D" id="1.20.1070.10">
    <property type="entry name" value="Rhodopsin 7-helix transmembrane proteins"/>
    <property type="match status" value="1"/>
</dbReference>
<evidence type="ECO:0000256" key="8">
    <source>
        <dbReference type="PROSITE-ProRule" id="PRU00124"/>
    </source>
</evidence>
<feature type="transmembrane region" description="Helical" evidence="9">
    <location>
        <begin position="1652"/>
        <end position="1672"/>
    </location>
</feature>
<dbReference type="EMBL" id="CAJOBC010002844">
    <property type="protein sequence ID" value="CAF3754495.1"/>
    <property type="molecule type" value="Genomic_DNA"/>
</dbReference>
<evidence type="ECO:0000256" key="2">
    <source>
        <dbReference type="ARBA" id="ARBA00022692"/>
    </source>
</evidence>
<keyword evidence="14" id="KW-1185">Reference proteome</keyword>
<dbReference type="Gene3D" id="2.10.25.10">
    <property type="entry name" value="Laminin"/>
    <property type="match status" value="2"/>
</dbReference>
<feature type="disulfide bond" evidence="8">
    <location>
        <begin position="202"/>
        <end position="214"/>
    </location>
</feature>
<evidence type="ECO:0000256" key="6">
    <source>
        <dbReference type="ARBA" id="ARBA00023157"/>
    </source>
</evidence>
<dbReference type="PRINTS" id="PR00261">
    <property type="entry name" value="LDLRECEPTOR"/>
</dbReference>
<dbReference type="InterPro" id="IPR002172">
    <property type="entry name" value="LDrepeatLR_classA_rpt"/>
</dbReference>
<dbReference type="PROSITE" id="PS50262">
    <property type="entry name" value="G_PROTEIN_RECEP_F1_2"/>
    <property type="match status" value="1"/>
</dbReference>
<keyword evidence="7" id="KW-0245">EGF-like domain</keyword>
<dbReference type="SUPFAM" id="SSF81321">
    <property type="entry name" value="Family A G protein-coupled receptor-like"/>
    <property type="match status" value="1"/>
</dbReference>
<feature type="disulfide bond" evidence="8">
    <location>
        <begin position="623"/>
        <end position="635"/>
    </location>
</feature>
<evidence type="ECO:0000313" key="14">
    <source>
        <dbReference type="Proteomes" id="UP000663829"/>
    </source>
</evidence>
<dbReference type="PROSITE" id="PS50068">
    <property type="entry name" value="LDLRA_2"/>
    <property type="match status" value="4"/>
</dbReference>
<feature type="disulfide bond" evidence="8">
    <location>
        <begin position="630"/>
        <end position="648"/>
    </location>
</feature>
<reference evidence="12" key="1">
    <citation type="submission" date="2021-02" db="EMBL/GenBank/DDBJ databases">
        <authorList>
            <person name="Nowell W R."/>
        </authorList>
    </citation>
    <scope>NUCLEOTIDE SEQUENCE</scope>
</reference>
<comment type="caution">
    <text evidence="7">Lacks conserved residue(s) required for the propagation of feature annotation.</text>
</comment>
<feature type="transmembrane region" description="Helical" evidence="9">
    <location>
        <begin position="1704"/>
        <end position="1726"/>
    </location>
</feature>
<dbReference type="SMART" id="SM00192">
    <property type="entry name" value="LDLa"/>
    <property type="match status" value="4"/>
</dbReference>
<feature type="domain" description="EGF-like" evidence="10">
    <location>
        <begin position="1154"/>
        <end position="1195"/>
    </location>
</feature>
<feature type="disulfide bond" evidence="7">
    <location>
        <begin position="1098"/>
        <end position="1107"/>
    </location>
</feature>
<feature type="transmembrane region" description="Helical" evidence="9">
    <location>
        <begin position="1601"/>
        <end position="1619"/>
    </location>
</feature>
<feature type="domain" description="EGF-like" evidence="10">
    <location>
        <begin position="1068"/>
        <end position="1108"/>
    </location>
</feature>
<keyword evidence="3" id="KW-0677">Repeat</keyword>
<dbReference type="SUPFAM" id="SSF57424">
    <property type="entry name" value="LDL receptor-like module"/>
    <property type="match status" value="3"/>
</dbReference>
<dbReference type="GO" id="GO:0005886">
    <property type="term" value="C:plasma membrane"/>
    <property type="evidence" value="ECO:0007669"/>
    <property type="project" value="TreeGrafter"/>
</dbReference>
<dbReference type="SMART" id="SM00181">
    <property type="entry name" value="EGF"/>
    <property type="match status" value="4"/>
</dbReference>
<name>A0A814FHF4_9BILA</name>
<protein>
    <submittedName>
        <fullName evidence="12">Uncharacterized protein</fullName>
    </submittedName>
</protein>
<evidence type="ECO:0000313" key="12">
    <source>
        <dbReference type="EMBL" id="CAF0981912.1"/>
    </source>
</evidence>
<feature type="disulfide bond" evidence="8">
    <location>
        <begin position="818"/>
        <end position="833"/>
    </location>
</feature>
<keyword evidence="4 9" id="KW-1133">Transmembrane helix</keyword>
<evidence type="ECO:0000256" key="3">
    <source>
        <dbReference type="ARBA" id="ARBA00022737"/>
    </source>
</evidence>
<accession>A0A814FHF4</accession>
<dbReference type="Gene3D" id="4.10.400.10">
    <property type="entry name" value="Low-density Lipoprotein Receptor"/>
    <property type="match status" value="2"/>
</dbReference>
<dbReference type="Proteomes" id="UP000663829">
    <property type="component" value="Unassembled WGS sequence"/>
</dbReference>
<evidence type="ECO:0000256" key="9">
    <source>
        <dbReference type="SAM" id="Phobius"/>
    </source>
</evidence>
<comment type="subcellular location">
    <subcellularLocation>
        <location evidence="1">Membrane</location>
        <topology evidence="1">Single-pass membrane protein</topology>
    </subcellularLocation>
</comment>